<dbReference type="PANTHER" id="PTHR43794">
    <property type="entry name" value="AMINOHYDROLASE SSNA-RELATED"/>
    <property type="match status" value="1"/>
</dbReference>
<comment type="similarity">
    <text evidence="1">Belongs to the metallo-dependent hydrolases superfamily. ATZ/TRZ family.</text>
</comment>
<accession>A0A829YNR7</accession>
<evidence type="ECO:0000313" key="5">
    <source>
        <dbReference type="Proteomes" id="UP000445000"/>
    </source>
</evidence>
<feature type="domain" description="Amidohydrolase-related" evidence="3">
    <location>
        <begin position="69"/>
        <end position="405"/>
    </location>
</feature>
<evidence type="ECO:0000259" key="3">
    <source>
        <dbReference type="Pfam" id="PF01979"/>
    </source>
</evidence>
<organism evidence="4 5">
    <name type="scientific">Steroidobacter agaridevorans</name>
    <dbReference type="NCBI Taxonomy" id="2695856"/>
    <lineage>
        <taxon>Bacteria</taxon>
        <taxon>Pseudomonadati</taxon>
        <taxon>Pseudomonadota</taxon>
        <taxon>Gammaproteobacteria</taxon>
        <taxon>Steroidobacterales</taxon>
        <taxon>Steroidobacteraceae</taxon>
        <taxon>Steroidobacter</taxon>
    </lineage>
</organism>
<dbReference type="InterPro" id="IPR032466">
    <property type="entry name" value="Metal_Hydrolase"/>
</dbReference>
<dbReference type="SUPFAM" id="SSF51338">
    <property type="entry name" value="Composite domain of metallo-dependent hydrolases"/>
    <property type="match status" value="1"/>
</dbReference>
<name>A0A829YNR7_9GAMM</name>
<evidence type="ECO:0000256" key="1">
    <source>
        <dbReference type="ARBA" id="ARBA00006745"/>
    </source>
</evidence>
<keyword evidence="2 4" id="KW-0378">Hydrolase</keyword>
<dbReference type="Pfam" id="PF01979">
    <property type="entry name" value="Amidohydro_1"/>
    <property type="match status" value="1"/>
</dbReference>
<dbReference type="EMBL" id="BLJN01000008">
    <property type="protein sequence ID" value="GFE84318.1"/>
    <property type="molecule type" value="Genomic_DNA"/>
</dbReference>
<dbReference type="Gene3D" id="2.30.40.10">
    <property type="entry name" value="Urease, subunit C, domain 1"/>
    <property type="match status" value="1"/>
</dbReference>
<gene>
    <name evidence="4" type="ORF">GCM10011487_63180</name>
</gene>
<dbReference type="InterPro" id="IPR011059">
    <property type="entry name" value="Metal-dep_hydrolase_composite"/>
</dbReference>
<comment type="caution">
    <text evidence="4">The sequence shown here is derived from an EMBL/GenBank/DDBJ whole genome shotgun (WGS) entry which is preliminary data.</text>
</comment>
<dbReference type="Proteomes" id="UP000445000">
    <property type="component" value="Unassembled WGS sequence"/>
</dbReference>
<evidence type="ECO:0000256" key="2">
    <source>
        <dbReference type="ARBA" id="ARBA00022801"/>
    </source>
</evidence>
<reference evidence="5" key="1">
    <citation type="submission" date="2020-01" db="EMBL/GenBank/DDBJ databases">
        <title>'Steroidobacter agaridevorans' sp. nov., agar-degrading bacteria isolated from rhizosphere soils.</title>
        <authorList>
            <person name="Ikenaga M."/>
            <person name="Kataoka M."/>
            <person name="Murouchi A."/>
            <person name="Katsuragi S."/>
            <person name="Sakai M."/>
        </authorList>
    </citation>
    <scope>NUCLEOTIDE SEQUENCE [LARGE SCALE GENOMIC DNA]</scope>
    <source>
        <strain evidence="5">YU21-B</strain>
    </source>
</reference>
<dbReference type="InterPro" id="IPR006680">
    <property type="entry name" value="Amidohydro-rel"/>
</dbReference>
<proteinExistence type="inferred from homology"/>
<dbReference type="InterPro" id="IPR050287">
    <property type="entry name" value="MTA/SAH_deaminase"/>
</dbReference>
<dbReference type="Gene3D" id="3.20.20.140">
    <property type="entry name" value="Metal-dependent hydrolases"/>
    <property type="match status" value="1"/>
</dbReference>
<dbReference type="SUPFAM" id="SSF51556">
    <property type="entry name" value="Metallo-dependent hydrolases"/>
    <property type="match status" value="1"/>
</dbReference>
<dbReference type="GO" id="GO:0016810">
    <property type="term" value="F:hydrolase activity, acting on carbon-nitrogen (but not peptide) bonds"/>
    <property type="evidence" value="ECO:0007669"/>
    <property type="project" value="InterPro"/>
</dbReference>
<protein>
    <submittedName>
        <fullName evidence="4">N-ethylammeline chlorohydrolase</fullName>
    </submittedName>
</protein>
<dbReference type="PANTHER" id="PTHR43794:SF11">
    <property type="entry name" value="AMIDOHYDROLASE-RELATED DOMAIN-CONTAINING PROTEIN"/>
    <property type="match status" value="1"/>
</dbReference>
<dbReference type="AlphaFoldDB" id="A0A829YNR7"/>
<evidence type="ECO:0000313" key="4">
    <source>
        <dbReference type="EMBL" id="GFE84318.1"/>
    </source>
</evidence>
<sequence length="439" mass="47082">MVCSYTAARMEPIDTLLSARWIIPIEPAGVVLEAHSLAIHQGRILAVLPTVEAKQRFSAREELERPAHVLLPGLVNAHTHAASSLLHGAVASGSFEHWAHSIRLLQQRWVDAEYVRDGAELAIAAALSSGTTCFADQHLFPEVVAQTAAEARMRVCVGLPVQDTPTVWAGSAGECLDKGFKLRDEYRDDPLITTALAPVEPASLSDETLERVRRLADELELPIHMHVNESRGSAPSLERLEKLGLLSPLLAAVHMVKLDSADVERVAAAGASVVHCPQSNLKHGSGLCPVPMFKDRSVNVALGSGGVGNNDLLAELRSAALIANGMFPAATPVDAHEWLQTATLNGARALGLAESIGSLLPGKWADVCCIDLGHPNTQPTYDPAAQIVFAASREQVSDVWVGGRMLVRDRALTHLDTAAVLNRAELWRVRIAAQISENS</sequence>
<keyword evidence="5" id="KW-1185">Reference proteome</keyword>